<dbReference type="AlphaFoldDB" id="A0A061RVT1"/>
<reference evidence="1" key="1">
    <citation type="submission" date="2014-05" db="EMBL/GenBank/DDBJ databases">
        <title>The transcriptome of the halophilic microalga Tetraselmis sp. GSL018 isolated from the Great Salt Lake, Utah.</title>
        <authorList>
            <person name="Jinkerson R.E."/>
            <person name="D'Adamo S."/>
            <person name="Posewitz M.C."/>
        </authorList>
    </citation>
    <scope>NUCLEOTIDE SEQUENCE</scope>
    <source>
        <strain evidence="1">GSL018</strain>
    </source>
</reference>
<organism evidence="1">
    <name type="scientific">Tetraselmis sp. GSL018</name>
    <dbReference type="NCBI Taxonomy" id="582737"/>
    <lineage>
        <taxon>Eukaryota</taxon>
        <taxon>Viridiplantae</taxon>
        <taxon>Chlorophyta</taxon>
        <taxon>core chlorophytes</taxon>
        <taxon>Chlorodendrophyceae</taxon>
        <taxon>Chlorodendrales</taxon>
        <taxon>Chlorodendraceae</taxon>
        <taxon>Tetraselmis</taxon>
    </lineage>
</organism>
<accession>A0A061RVT1</accession>
<dbReference type="EMBL" id="GBEZ01011116">
    <property type="protein sequence ID" value="JAC74641.1"/>
    <property type="molecule type" value="Transcribed_RNA"/>
</dbReference>
<name>A0A061RVT1_9CHLO</name>
<gene>
    <name evidence="1" type="ORF">TSPGSL018_25399</name>
</gene>
<feature type="non-terminal residue" evidence="1">
    <location>
        <position position="99"/>
    </location>
</feature>
<evidence type="ECO:0000313" key="1">
    <source>
        <dbReference type="EMBL" id="JAC74641.1"/>
    </source>
</evidence>
<feature type="non-terminal residue" evidence="1">
    <location>
        <position position="1"/>
    </location>
</feature>
<sequence>GWMGAVRLFLGAPKLEWYKYIWSEKVVTISCPTKDVATYTAETVSELQRKKETRQTASCGFKHLLNPQKEECKVNISPFKDAYIAVERTASQKTGSQVT</sequence>
<proteinExistence type="predicted"/>
<protein>
    <submittedName>
        <fullName evidence="1">Uncharacterized protein</fullName>
    </submittedName>
</protein>